<dbReference type="GO" id="GO:0004747">
    <property type="term" value="F:ribokinase activity"/>
    <property type="evidence" value="ECO:0007669"/>
    <property type="project" value="UniProtKB-UniRule"/>
</dbReference>
<evidence type="ECO:0000256" key="12">
    <source>
        <dbReference type="HAMAP-Rule" id="MF_01987"/>
    </source>
</evidence>
<dbReference type="Gene3D" id="3.40.1190.20">
    <property type="match status" value="1"/>
</dbReference>
<dbReference type="UniPathway" id="UPA00916">
    <property type="reaction ID" value="UER00889"/>
</dbReference>
<feature type="binding site" evidence="12">
    <location>
        <begin position="44"/>
        <end position="48"/>
    </location>
    <ligand>
        <name>substrate</name>
    </ligand>
</feature>
<feature type="binding site" evidence="12">
    <location>
        <position position="244"/>
    </location>
    <ligand>
        <name>K(+)</name>
        <dbReference type="ChEBI" id="CHEBI:29103"/>
    </ligand>
</feature>
<comment type="caution">
    <text evidence="12">Lacks conserved residue(s) required for the propagation of feature annotation.</text>
</comment>
<proteinExistence type="inferred from homology"/>
<evidence type="ECO:0000313" key="14">
    <source>
        <dbReference type="EMBL" id="TFB78695.1"/>
    </source>
</evidence>
<keyword evidence="7 12" id="KW-0418">Kinase</keyword>
<evidence type="ECO:0000256" key="2">
    <source>
        <dbReference type="ARBA" id="ARBA00012035"/>
    </source>
</evidence>
<accession>A0A4R8V8D1</accession>
<keyword evidence="15" id="KW-1185">Reference proteome</keyword>
<keyword evidence="6 12" id="KW-0547">Nucleotide-binding</keyword>
<feature type="binding site" evidence="12">
    <location>
        <begin position="16"/>
        <end position="18"/>
    </location>
    <ligand>
        <name>substrate</name>
    </ligand>
</feature>
<dbReference type="PROSITE" id="PS00584">
    <property type="entry name" value="PFKB_KINASES_2"/>
    <property type="match status" value="1"/>
</dbReference>
<reference evidence="14 15" key="1">
    <citation type="submission" date="2019-03" db="EMBL/GenBank/DDBJ databases">
        <title>Genomics of glacier-inhabiting Cryobacterium strains.</title>
        <authorList>
            <person name="Liu Q."/>
            <person name="Xin Y.-H."/>
        </authorList>
    </citation>
    <scope>NUCLEOTIDE SEQUENCE [LARGE SCALE GENOMIC DNA]</scope>
    <source>
        <strain evidence="14 15">CGMCC 1.10440</strain>
    </source>
</reference>
<dbReference type="PANTHER" id="PTHR10584:SF166">
    <property type="entry name" value="RIBOKINASE"/>
    <property type="match status" value="1"/>
</dbReference>
<comment type="catalytic activity">
    <reaction evidence="12">
        <text>D-ribose + ATP = D-ribose 5-phosphate + ADP + H(+)</text>
        <dbReference type="Rhea" id="RHEA:13697"/>
        <dbReference type="ChEBI" id="CHEBI:15378"/>
        <dbReference type="ChEBI" id="CHEBI:30616"/>
        <dbReference type="ChEBI" id="CHEBI:47013"/>
        <dbReference type="ChEBI" id="CHEBI:78346"/>
        <dbReference type="ChEBI" id="CHEBI:456216"/>
        <dbReference type="EC" id="2.7.1.15"/>
    </reaction>
</comment>
<evidence type="ECO:0000256" key="8">
    <source>
        <dbReference type="ARBA" id="ARBA00022840"/>
    </source>
</evidence>
<dbReference type="RefSeq" id="WP_104094573.1">
    <property type="nucleotide sequence ID" value="NZ_JACHBP010000001.1"/>
</dbReference>
<comment type="cofactor">
    <cofactor evidence="12">
        <name>Mg(2+)</name>
        <dbReference type="ChEBI" id="CHEBI:18420"/>
    </cofactor>
    <text evidence="12">Requires a divalent cation, most likely magnesium in vivo, as an electrophilic catalyst to aid phosphoryl group transfer. It is the chelate of the metal and the nucleotide that is the actual substrate.</text>
</comment>
<dbReference type="GO" id="GO:0019303">
    <property type="term" value="P:D-ribose catabolic process"/>
    <property type="evidence" value="ECO:0007669"/>
    <property type="project" value="UniProtKB-UniRule"/>
</dbReference>
<dbReference type="HAMAP" id="MF_01987">
    <property type="entry name" value="Ribokinase"/>
    <property type="match status" value="1"/>
</dbReference>
<feature type="binding site" evidence="12">
    <location>
        <position position="250"/>
    </location>
    <ligand>
        <name>substrate</name>
    </ligand>
</feature>
<keyword evidence="10 12" id="KW-0630">Potassium</keyword>
<keyword evidence="12" id="KW-0963">Cytoplasm</keyword>
<comment type="caution">
    <text evidence="14">The sequence shown here is derived from an EMBL/GenBank/DDBJ whole genome shotgun (WGS) entry which is preliminary data.</text>
</comment>
<gene>
    <name evidence="12" type="primary">rbsK</name>
    <name evidence="14" type="ORF">E3N84_00525</name>
</gene>
<feature type="binding site" evidence="12">
    <location>
        <begin position="249"/>
        <end position="250"/>
    </location>
    <ligand>
        <name>ATP</name>
        <dbReference type="ChEBI" id="CHEBI:30616"/>
    </ligand>
</feature>
<name>A0A4R8V8D1_9MICO</name>
<keyword evidence="9 12" id="KW-0460">Magnesium</keyword>
<sequence length="304" mass="31064">MINPPHSGIVVVGSANMDVVFSVERIPVPGETLIADSVAKYPGGKGLNQAVAAARSGGDTVFVGALGADENGDELFATMSDSGIDSTLVRRVDVESGQAFIVVADSAENTIIVASGANAEVMALTAEERDRVTSSAVLLAQLELPLEVVIESAREARAAGTTVMLNAAPARALPDELIDILDYLIVNEHEACLLGGSDDLAEASVRLAARVPQVIVTLGAEGSVLYQGGRELARVPARRVMAIDTTGAGDTYCGAFATAIAAGRGLTDAAAFATAASALSVQKLGAVPSIPARDRIDAMLGEPL</sequence>
<dbReference type="PANTHER" id="PTHR10584">
    <property type="entry name" value="SUGAR KINASE"/>
    <property type="match status" value="1"/>
</dbReference>
<dbReference type="PRINTS" id="PR00990">
    <property type="entry name" value="RIBOKINASE"/>
</dbReference>
<feature type="active site" description="Proton acceptor" evidence="12">
    <location>
        <position position="250"/>
    </location>
</feature>
<comment type="activity regulation">
    <text evidence="12">Activated by a monovalent cation that binds near, but not in, the active site. The most likely occupant of the site in vivo is potassium. Ion binding induces a conformational change that may alter substrate affinity.</text>
</comment>
<dbReference type="GO" id="GO:0046872">
    <property type="term" value="F:metal ion binding"/>
    <property type="evidence" value="ECO:0007669"/>
    <property type="project" value="UniProtKB-KW"/>
</dbReference>
<dbReference type="InterPro" id="IPR011611">
    <property type="entry name" value="PfkB_dom"/>
</dbReference>
<feature type="binding site" evidence="12">
    <location>
        <begin position="217"/>
        <end position="222"/>
    </location>
    <ligand>
        <name>ATP</name>
        <dbReference type="ChEBI" id="CHEBI:30616"/>
    </ligand>
</feature>
<dbReference type="EC" id="2.7.1.15" evidence="2 12"/>
<dbReference type="AlphaFoldDB" id="A0A4R8V8D1"/>
<evidence type="ECO:0000256" key="5">
    <source>
        <dbReference type="ARBA" id="ARBA00022723"/>
    </source>
</evidence>
<evidence type="ECO:0000256" key="4">
    <source>
        <dbReference type="ARBA" id="ARBA00022679"/>
    </source>
</evidence>
<evidence type="ECO:0000259" key="13">
    <source>
        <dbReference type="Pfam" id="PF00294"/>
    </source>
</evidence>
<evidence type="ECO:0000256" key="6">
    <source>
        <dbReference type="ARBA" id="ARBA00022741"/>
    </source>
</evidence>
<feature type="binding site" evidence="12">
    <location>
        <position position="187"/>
    </location>
    <ligand>
        <name>ATP</name>
        <dbReference type="ChEBI" id="CHEBI:30616"/>
    </ligand>
</feature>
<keyword evidence="4 12" id="KW-0808">Transferase</keyword>
<feature type="domain" description="Carbohydrate kinase PfkB" evidence="13">
    <location>
        <begin position="9"/>
        <end position="292"/>
    </location>
</feature>
<keyword evidence="8 12" id="KW-0067">ATP-binding</keyword>
<dbReference type="CDD" id="cd01174">
    <property type="entry name" value="ribokinase"/>
    <property type="match status" value="1"/>
</dbReference>
<evidence type="ECO:0000256" key="3">
    <source>
        <dbReference type="ARBA" id="ARBA00016943"/>
    </source>
</evidence>
<dbReference type="SUPFAM" id="SSF53613">
    <property type="entry name" value="Ribokinase-like"/>
    <property type="match status" value="1"/>
</dbReference>
<dbReference type="InterPro" id="IPR002173">
    <property type="entry name" value="Carboh/pur_kinase_PfkB_CS"/>
</dbReference>
<protein>
    <recommendedName>
        <fullName evidence="3 12">Ribokinase</fullName>
        <shortName evidence="12">RK</shortName>
        <ecNumber evidence="2 12">2.7.1.15</ecNumber>
    </recommendedName>
</protein>
<feature type="binding site" evidence="12">
    <location>
        <position position="143"/>
    </location>
    <ligand>
        <name>substrate</name>
    </ligand>
</feature>
<dbReference type="InterPro" id="IPR002139">
    <property type="entry name" value="Ribo/fructo_kinase"/>
</dbReference>
<evidence type="ECO:0000256" key="7">
    <source>
        <dbReference type="ARBA" id="ARBA00022777"/>
    </source>
</evidence>
<comment type="pathway">
    <text evidence="12">Carbohydrate metabolism; D-ribose degradation; D-ribose 5-phosphate from beta-D-ribopyranose: step 2/2.</text>
</comment>
<dbReference type="InterPro" id="IPR029056">
    <property type="entry name" value="Ribokinase-like"/>
</dbReference>
<evidence type="ECO:0000256" key="1">
    <source>
        <dbReference type="ARBA" id="ARBA00005380"/>
    </source>
</evidence>
<dbReference type="GO" id="GO:0005524">
    <property type="term" value="F:ATP binding"/>
    <property type="evidence" value="ECO:0007669"/>
    <property type="project" value="UniProtKB-UniRule"/>
</dbReference>
<feature type="binding site" evidence="12">
    <location>
        <position position="246"/>
    </location>
    <ligand>
        <name>K(+)</name>
        <dbReference type="ChEBI" id="CHEBI:29103"/>
    </ligand>
</feature>
<dbReference type="Pfam" id="PF00294">
    <property type="entry name" value="PfkB"/>
    <property type="match status" value="1"/>
</dbReference>
<dbReference type="EMBL" id="SOFI01000003">
    <property type="protein sequence ID" value="TFB78695.1"/>
    <property type="molecule type" value="Genomic_DNA"/>
</dbReference>
<evidence type="ECO:0000256" key="9">
    <source>
        <dbReference type="ARBA" id="ARBA00022842"/>
    </source>
</evidence>
<comment type="similarity">
    <text evidence="12">Belongs to the carbohydrate kinase PfkB family. Ribokinase subfamily.</text>
</comment>
<dbReference type="Proteomes" id="UP000298488">
    <property type="component" value="Unassembled WGS sequence"/>
</dbReference>
<evidence type="ECO:0000256" key="11">
    <source>
        <dbReference type="ARBA" id="ARBA00023277"/>
    </source>
</evidence>
<comment type="similarity">
    <text evidence="1">Belongs to the carbohydrate kinase pfkB family.</text>
</comment>
<comment type="subcellular location">
    <subcellularLocation>
        <location evidence="12">Cytoplasm</location>
    </subcellularLocation>
</comment>
<evidence type="ECO:0000313" key="15">
    <source>
        <dbReference type="Proteomes" id="UP000298488"/>
    </source>
</evidence>
<feature type="binding site" evidence="12">
    <location>
        <position position="289"/>
    </location>
    <ligand>
        <name>K(+)</name>
        <dbReference type="ChEBI" id="CHEBI:29103"/>
    </ligand>
</feature>
<evidence type="ECO:0000256" key="10">
    <source>
        <dbReference type="ARBA" id="ARBA00022958"/>
    </source>
</evidence>
<dbReference type="OrthoDB" id="9775849at2"/>
<dbReference type="GO" id="GO:0005829">
    <property type="term" value="C:cytosol"/>
    <property type="evidence" value="ECO:0007669"/>
    <property type="project" value="TreeGrafter"/>
</dbReference>
<keyword evidence="11 12" id="KW-0119">Carbohydrate metabolism</keyword>
<comment type="subunit">
    <text evidence="12">Homodimer.</text>
</comment>
<feature type="binding site" evidence="12">
    <location>
        <position position="280"/>
    </location>
    <ligand>
        <name>K(+)</name>
        <dbReference type="ChEBI" id="CHEBI:29103"/>
    </ligand>
</feature>
<comment type="function">
    <text evidence="12">Catalyzes the phosphorylation of ribose at O-5 in a reaction requiring ATP and magnesium. The resulting D-ribose-5-phosphate can then be used either for sythesis of nucleotides, histidine, and tryptophan, or as a component of the pentose phosphate pathway.</text>
</comment>
<keyword evidence="5 12" id="KW-0479">Metal-binding</keyword>
<organism evidence="14 15">
    <name type="scientific">Terrimesophilobacter mesophilus</name>
    <dbReference type="NCBI Taxonomy" id="433647"/>
    <lineage>
        <taxon>Bacteria</taxon>
        <taxon>Bacillati</taxon>
        <taxon>Actinomycetota</taxon>
        <taxon>Actinomycetes</taxon>
        <taxon>Micrococcales</taxon>
        <taxon>Microbacteriaceae</taxon>
        <taxon>Terrimesophilobacter</taxon>
    </lineage>
</organism>
<dbReference type="InterPro" id="IPR011877">
    <property type="entry name" value="Ribokinase"/>
</dbReference>
<feature type="binding site" evidence="12">
    <location>
        <position position="285"/>
    </location>
    <ligand>
        <name>K(+)</name>
        <dbReference type="ChEBI" id="CHEBI:29103"/>
    </ligand>
</feature>
<feature type="binding site" evidence="12">
    <location>
        <position position="283"/>
    </location>
    <ligand>
        <name>K(+)</name>
        <dbReference type="ChEBI" id="CHEBI:29103"/>
    </ligand>
</feature>